<organism evidence="1 2">
    <name type="scientific">Candidatus Entotheonella gemina</name>
    <dbReference type="NCBI Taxonomy" id="1429439"/>
    <lineage>
        <taxon>Bacteria</taxon>
        <taxon>Pseudomonadati</taxon>
        <taxon>Nitrospinota/Tectimicrobiota group</taxon>
        <taxon>Candidatus Tectimicrobiota</taxon>
        <taxon>Candidatus Entotheonellia</taxon>
        <taxon>Candidatus Entotheonellales</taxon>
        <taxon>Candidatus Entotheonellaceae</taxon>
        <taxon>Candidatus Entotheonella</taxon>
    </lineage>
</organism>
<accession>W4L8N9</accession>
<dbReference type="InterPro" id="IPR009057">
    <property type="entry name" value="Homeodomain-like_sf"/>
</dbReference>
<evidence type="ECO:0008006" key="3">
    <source>
        <dbReference type="Google" id="ProtNLM"/>
    </source>
</evidence>
<dbReference type="Proteomes" id="UP000019140">
    <property type="component" value="Unassembled WGS sequence"/>
</dbReference>
<reference evidence="1 2" key="1">
    <citation type="journal article" date="2014" name="Nature">
        <title>An environmental bacterial taxon with a large and distinct metabolic repertoire.</title>
        <authorList>
            <person name="Wilson M.C."/>
            <person name="Mori T."/>
            <person name="Ruckert C."/>
            <person name="Uria A.R."/>
            <person name="Helf M.J."/>
            <person name="Takada K."/>
            <person name="Gernert C."/>
            <person name="Steffens U.A."/>
            <person name="Heycke N."/>
            <person name="Schmitt S."/>
            <person name="Rinke C."/>
            <person name="Helfrich E.J."/>
            <person name="Brachmann A.O."/>
            <person name="Gurgui C."/>
            <person name="Wakimoto T."/>
            <person name="Kracht M."/>
            <person name="Crusemann M."/>
            <person name="Hentschel U."/>
            <person name="Abe I."/>
            <person name="Matsunaga S."/>
            <person name="Kalinowski J."/>
            <person name="Takeyama H."/>
            <person name="Piel J."/>
        </authorList>
    </citation>
    <scope>NUCLEOTIDE SEQUENCE [LARGE SCALE GENOMIC DNA]</scope>
    <source>
        <strain evidence="2">TSY2</strain>
    </source>
</reference>
<dbReference type="HOGENOM" id="CLU_041125_3_2_7"/>
<dbReference type="AlphaFoldDB" id="W4L8N9"/>
<dbReference type="EMBL" id="AZHX01002595">
    <property type="protein sequence ID" value="ETW93716.1"/>
    <property type="molecule type" value="Genomic_DNA"/>
</dbReference>
<evidence type="ECO:0000313" key="1">
    <source>
        <dbReference type="EMBL" id="ETW93716.1"/>
    </source>
</evidence>
<sequence length="149" mass="16759">MPGPKPPEVALSPDERHEIVALTRAHKTPQHVSFRAQLILQLADGDNTRQVASALSTSRLTVRRWRRHWLERSECAVLERLQDAPRSGTPATFSAEQWCQIMAIACEPPEVSGRPISHWTPRELTAEAIKRGIVETISERHVGRFLKSG</sequence>
<gene>
    <name evidence="1" type="ORF">ETSY2_50910</name>
</gene>
<name>W4L8N9_9BACT</name>
<keyword evidence="2" id="KW-1185">Reference proteome</keyword>
<evidence type="ECO:0000313" key="2">
    <source>
        <dbReference type="Proteomes" id="UP000019140"/>
    </source>
</evidence>
<dbReference type="SUPFAM" id="SSF46689">
    <property type="entry name" value="Homeodomain-like"/>
    <property type="match status" value="1"/>
</dbReference>
<dbReference type="Pfam" id="PF13565">
    <property type="entry name" value="HTH_32"/>
    <property type="match status" value="1"/>
</dbReference>
<comment type="caution">
    <text evidence="1">The sequence shown here is derived from an EMBL/GenBank/DDBJ whole genome shotgun (WGS) entry which is preliminary data.</text>
</comment>
<protein>
    <recommendedName>
        <fullName evidence="3">Helix-turn-helix domain-containing protein</fullName>
    </recommendedName>
</protein>
<proteinExistence type="predicted"/>